<dbReference type="SUPFAM" id="SSF54928">
    <property type="entry name" value="RNA-binding domain, RBD"/>
    <property type="match status" value="3"/>
</dbReference>
<sequence>MVSTTTNNGKNLPINNNAIVTAAAANNNNDNKFSNSSQFQVNNNNINKRKIITSLLPSPTPSSSNNSSSMMVIKSSSIANVNNRVINKNINRMLRSFDSNPSCTTTSSPSSTMFIRLNSESKNDDDDDDNDRQQQKQKNNTLTSSKILFSNEKNPYFSRMDEDLIKLLNKKINNLGIDSLNIQQQIHSAIVRFNFDLKDINDEHTFQKLKKLSNDNHLIHLFDYIDRCFNNNDYEMIKSSSSSQSGNCHCCDNNLNKLSYWINKWEQQQKMPNHRFINNSSDNNNRILNFMTPNAILHRPGPNTVKLMELLEKRDCILELSNGQRKYGKQQCQFNNDQLPGRNTEIFVGKIPKNVFEDEIVPLFEQIGQIYSLRLMMDPTTGQSRGYAFITYFQSEQANAAVEKFDKYELPVHGTRLKVKMSIPNVRLFIGNISKEMTKDDIQYEFQKITAGLIDVIVYHSPNDRKRNRGFCFLEYESHKHASQAKRKLQLHRTKIWDTDIWIDWAEPLEQPDEEIMSQIKVLYVRNLTLEMTNYSIWEMFEKFGPLERVKKIKDYAFVHFEHRNCAIEAMKQMNGYLIMPEGLKLEISLAKPPTDKRRKEEILRNREKRMMVNMMMRNCNNNNQPNDNYNNNIPNNHPGALQTMTFIQPTTIPIGTNGSAPILLNSCSTLPSIVVETCLASSSTSKSTESTLNPTLPLTIPTTSAHHLTTATCIPNGYLVGYSPPTSHNNNHHHYTLYQPSLPRSTVARVTLASPINENISPSEHRPTILNGHHFKSEMLDIYNQRRNYSIYDNCAWCAESTLSTSSSLSSIHQSNYYPLIPPTIDQSFYGKMNPNNDYGQPSSSTITSSILTIDNDFIKAPKNTTKSNK</sequence>
<reference evidence="8" key="1">
    <citation type="submission" date="2013-05" db="EMBL/GenBank/DDBJ databases">
        <authorList>
            <person name="Yim A.K.Y."/>
            <person name="Chan T.F."/>
            <person name="Ji K.M."/>
            <person name="Liu X.Y."/>
            <person name="Zhou J.W."/>
            <person name="Li R.Q."/>
            <person name="Yang K.Y."/>
            <person name="Li J."/>
            <person name="Li M."/>
            <person name="Law P.T.W."/>
            <person name="Wu Y.L."/>
            <person name="Cai Z.L."/>
            <person name="Qin H."/>
            <person name="Bao Y."/>
            <person name="Leung R.K.K."/>
            <person name="Ng P.K.S."/>
            <person name="Zou J."/>
            <person name="Zhong X.J."/>
            <person name="Ran P.X."/>
            <person name="Zhong N.S."/>
            <person name="Liu Z.G."/>
            <person name="Tsui S.K.W."/>
        </authorList>
    </citation>
    <scope>NUCLEOTIDE SEQUENCE</scope>
    <source>
        <strain evidence="8">Derf</strain>
        <tissue evidence="8">Whole organism</tissue>
    </source>
</reference>
<gene>
    <name evidence="8" type="ORF">DERF_006740</name>
</gene>
<dbReference type="CDD" id="cd12250">
    <property type="entry name" value="RRM2_hnRNPR_like"/>
    <property type="match status" value="1"/>
</dbReference>
<evidence type="ECO:0000256" key="3">
    <source>
        <dbReference type="ARBA" id="ARBA00022737"/>
    </source>
</evidence>
<dbReference type="InterPro" id="IPR035979">
    <property type="entry name" value="RBD_domain_sf"/>
</dbReference>
<evidence type="ECO:0000256" key="5">
    <source>
        <dbReference type="PROSITE-ProRule" id="PRU00176"/>
    </source>
</evidence>
<dbReference type="EMBL" id="ASGP02000003">
    <property type="protein sequence ID" value="KAH9515972.1"/>
    <property type="molecule type" value="Genomic_DNA"/>
</dbReference>
<dbReference type="Gene3D" id="3.30.70.330">
    <property type="match status" value="3"/>
</dbReference>
<keyword evidence="2" id="KW-0963">Cytoplasm</keyword>
<dbReference type="GO" id="GO:0003723">
    <property type="term" value="F:RNA binding"/>
    <property type="evidence" value="ECO:0007669"/>
    <property type="project" value="UniProtKB-UniRule"/>
</dbReference>
<comment type="caution">
    <text evidence="8">The sequence shown here is derived from an EMBL/GenBank/DDBJ whole genome shotgun (WGS) entry which is preliminary data.</text>
</comment>
<name>A0A922HZP6_DERFA</name>
<dbReference type="FunFam" id="3.30.70.330:FF:000027">
    <property type="entry name" value="Heterogeneous nuclear ribonucleoprotein q isoform"/>
    <property type="match status" value="1"/>
</dbReference>
<protein>
    <recommendedName>
        <fullName evidence="7">RRM domain-containing protein</fullName>
    </recommendedName>
</protein>
<dbReference type="CDD" id="cd12251">
    <property type="entry name" value="RRM3_hnRNPR_like"/>
    <property type="match status" value="1"/>
</dbReference>
<dbReference type="NCBIfam" id="TIGR01648">
    <property type="entry name" value="hnRNP-R-Q"/>
    <property type="match status" value="1"/>
</dbReference>
<evidence type="ECO:0000313" key="9">
    <source>
        <dbReference type="Proteomes" id="UP000790347"/>
    </source>
</evidence>
<accession>A0A922HZP6</accession>
<dbReference type="InterPro" id="IPR006535">
    <property type="entry name" value="HnRNP_R/Q_splicing_fac"/>
</dbReference>
<evidence type="ECO:0000256" key="1">
    <source>
        <dbReference type="ARBA" id="ARBA00004496"/>
    </source>
</evidence>
<evidence type="ECO:0000256" key="6">
    <source>
        <dbReference type="SAM" id="MobiDB-lite"/>
    </source>
</evidence>
<dbReference type="InterPro" id="IPR012677">
    <property type="entry name" value="Nucleotide-bd_a/b_plait_sf"/>
</dbReference>
<evidence type="ECO:0000259" key="7">
    <source>
        <dbReference type="PROSITE" id="PS50102"/>
    </source>
</evidence>
<keyword evidence="4 5" id="KW-0694">RNA-binding</keyword>
<evidence type="ECO:0000256" key="2">
    <source>
        <dbReference type="ARBA" id="ARBA00022490"/>
    </source>
</evidence>
<keyword evidence="3" id="KW-0677">Repeat</keyword>
<dbReference type="SMART" id="SM00360">
    <property type="entry name" value="RRM"/>
    <property type="match status" value="3"/>
</dbReference>
<feature type="domain" description="RRM" evidence="7">
    <location>
        <begin position="521"/>
        <end position="593"/>
    </location>
</feature>
<dbReference type="PANTHER" id="PTHR21245">
    <property type="entry name" value="HETEROGENEOUS NUCLEAR RIBONUCLEOPROTEIN"/>
    <property type="match status" value="1"/>
</dbReference>
<reference evidence="8" key="2">
    <citation type="journal article" date="2022" name="Res Sq">
        <title>Comparative Genomics Reveals Insights into the Divergent Evolution of Astigmatic Mites and Household Pest Adaptations.</title>
        <authorList>
            <person name="Xiong Q."/>
            <person name="Wan A.T.-Y."/>
            <person name="Liu X.-Y."/>
            <person name="Fung C.S.-H."/>
            <person name="Xiao X."/>
            <person name="Malainual N."/>
            <person name="Hou J."/>
            <person name="Wang L."/>
            <person name="Wang M."/>
            <person name="Yang K."/>
            <person name="Cui Y."/>
            <person name="Leung E."/>
            <person name="Nong W."/>
            <person name="Shin S.-K."/>
            <person name="Au S."/>
            <person name="Jeong K.Y."/>
            <person name="Chew F.T."/>
            <person name="Hui J."/>
            <person name="Leung T.F."/>
            <person name="Tungtrongchitr A."/>
            <person name="Zhong N."/>
            <person name="Liu Z."/>
            <person name="Tsui S."/>
        </authorList>
    </citation>
    <scope>NUCLEOTIDE SEQUENCE</scope>
    <source>
        <strain evidence="8">Derf</strain>
        <tissue evidence="8">Whole organism</tissue>
    </source>
</reference>
<comment type="subcellular location">
    <subcellularLocation>
        <location evidence="1">Cytoplasm</location>
    </subcellularLocation>
</comment>
<dbReference type="Pfam" id="PF00076">
    <property type="entry name" value="RRM_1"/>
    <property type="match status" value="3"/>
</dbReference>
<keyword evidence="9" id="KW-1185">Reference proteome</keyword>
<dbReference type="GO" id="GO:0005737">
    <property type="term" value="C:cytoplasm"/>
    <property type="evidence" value="ECO:0007669"/>
    <property type="project" value="UniProtKB-SubCell"/>
</dbReference>
<dbReference type="InterPro" id="IPR000504">
    <property type="entry name" value="RRM_dom"/>
</dbReference>
<feature type="domain" description="RRM" evidence="7">
    <location>
        <begin position="344"/>
        <end position="424"/>
    </location>
</feature>
<proteinExistence type="predicted"/>
<dbReference type="Proteomes" id="UP000790347">
    <property type="component" value="Unassembled WGS sequence"/>
</dbReference>
<dbReference type="FunFam" id="3.30.70.330:FF:000023">
    <property type="entry name" value="Heterogeneous nuclear ribonucleoprotein q isoform"/>
    <property type="match status" value="1"/>
</dbReference>
<dbReference type="PROSITE" id="PS50102">
    <property type="entry name" value="RRM"/>
    <property type="match status" value="3"/>
</dbReference>
<dbReference type="AlphaFoldDB" id="A0A922HZP6"/>
<evidence type="ECO:0000256" key="4">
    <source>
        <dbReference type="ARBA" id="ARBA00022884"/>
    </source>
</evidence>
<feature type="domain" description="RRM" evidence="7">
    <location>
        <begin position="426"/>
        <end position="508"/>
    </location>
</feature>
<organism evidence="8 9">
    <name type="scientific">Dermatophagoides farinae</name>
    <name type="common">American house dust mite</name>
    <dbReference type="NCBI Taxonomy" id="6954"/>
    <lineage>
        <taxon>Eukaryota</taxon>
        <taxon>Metazoa</taxon>
        <taxon>Ecdysozoa</taxon>
        <taxon>Arthropoda</taxon>
        <taxon>Chelicerata</taxon>
        <taxon>Arachnida</taxon>
        <taxon>Acari</taxon>
        <taxon>Acariformes</taxon>
        <taxon>Sarcoptiformes</taxon>
        <taxon>Astigmata</taxon>
        <taxon>Psoroptidia</taxon>
        <taxon>Analgoidea</taxon>
        <taxon>Pyroglyphidae</taxon>
        <taxon>Dermatophagoidinae</taxon>
        <taxon>Dermatophagoides</taxon>
    </lineage>
</organism>
<feature type="region of interest" description="Disordered" evidence="6">
    <location>
        <begin position="119"/>
        <end position="145"/>
    </location>
</feature>
<evidence type="ECO:0000313" key="8">
    <source>
        <dbReference type="EMBL" id="KAH9515972.1"/>
    </source>
</evidence>